<dbReference type="InterPro" id="IPR039437">
    <property type="entry name" value="FrzH/put_lumazine-bd"/>
</dbReference>
<evidence type="ECO:0000313" key="1">
    <source>
        <dbReference type="EMBL" id="MBP1042229.1"/>
    </source>
</evidence>
<dbReference type="RefSeq" id="WP_209529223.1">
    <property type="nucleotide sequence ID" value="NZ_JAEEGA010000009.1"/>
</dbReference>
<name>A0A940P5Z3_9ENTE</name>
<accession>A0A940P5Z3</accession>
<protein>
    <submittedName>
        <fullName evidence="1">Nuclear transport factor 2 family protein</fullName>
    </submittedName>
</protein>
<evidence type="ECO:0000313" key="2">
    <source>
        <dbReference type="Proteomes" id="UP000674938"/>
    </source>
</evidence>
<reference evidence="1" key="1">
    <citation type="submission" date="2020-12" db="EMBL/GenBank/DDBJ databases">
        <title>Vagococcus allomyrinae sp. nov. and Enterococcus lavae sp. nov., isolated from the larvae of Allomyrina dichotoma.</title>
        <authorList>
            <person name="Lee S.D."/>
        </authorList>
    </citation>
    <scope>NUCLEOTIDE SEQUENCE</scope>
    <source>
        <strain evidence="1">BWB3-3</strain>
    </source>
</reference>
<dbReference type="AlphaFoldDB" id="A0A940P5Z3"/>
<gene>
    <name evidence="1" type="ORF">I6N95_14515</name>
</gene>
<dbReference type="Gene3D" id="3.10.450.50">
    <property type="match status" value="1"/>
</dbReference>
<proteinExistence type="predicted"/>
<dbReference type="Proteomes" id="UP000674938">
    <property type="component" value="Unassembled WGS sequence"/>
</dbReference>
<comment type="caution">
    <text evidence="1">The sequence shown here is derived from an EMBL/GenBank/DDBJ whole genome shotgun (WGS) entry which is preliminary data.</text>
</comment>
<dbReference type="SUPFAM" id="SSF54427">
    <property type="entry name" value="NTF2-like"/>
    <property type="match status" value="1"/>
</dbReference>
<dbReference type="Pfam" id="PF12893">
    <property type="entry name" value="Lumazine_bd_2"/>
    <property type="match status" value="1"/>
</dbReference>
<sequence>MSQKDISKVKSVLNDYIRGTYTADIDLLRKLFHADAIMSGFKGELFETGSLEPFFADLASRASMKSAKDPYHADIIWVMAHEQIASATLYQTGFFGTLNIEDHFHLVKGETGEWLIISKLFLFV</sequence>
<dbReference type="EMBL" id="JAEEGA010000009">
    <property type="protein sequence ID" value="MBP1042229.1"/>
    <property type="molecule type" value="Genomic_DNA"/>
</dbReference>
<keyword evidence="2" id="KW-1185">Reference proteome</keyword>
<organism evidence="1 2">
    <name type="scientific">Vagococcus allomyrinae</name>
    <dbReference type="NCBI Taxonomy" id="2794353"/>
    <lineage>
        <taxon>Bacteria</taxon>
        <taxon>Bacillati</taxon>
        <taxon>Bacillota</taxon>
        <taxon>Bacilli</taxon>
        <taxon>Lactobacillales</taxon>
        <taxon>Enterococcaceae</taxon>
        <taxon>Vagococcus</taxon>
    </lineage>
</organism>
<dbReference type="InterPro" id="IPR032710">
    <property type="entry name" value="NTF2-like_dom_sf"/>
</dbReference>